<dbReference type="EMBL" id="LAZR01059651">
    <property type="protein sequence ID" value="KKK67366.1"/>
    <property type="molecule type" value="Genomic_DNA"/>
</dbReference>
<reference evidence="1" key="1">
    <citation type="journal article" date="2015" name="Nature">
        <title>Complex archaea that bridge the gap between prokaryotes and eukaryotes.</title>
        <authorList>
            <person name="Spang A."/>
            <person name="Saw J.H."/>
            <person name="Jorgensen S.L."/>
            <person name="Zaremba-Niedzwiedzka K."/>
            <person name="Martijn J."/>
            <person name="Lind A.E."/>
            <person name="van Eijk R."/>
            <person name="Schleper C."/>
            <person name="Guy L."/>
            <person name="Ettema T.J."/>
        </authorList>
    </citation>
    <scope>NUCLEOTIDE SEQUENCE</scope>
</reference>
<comment type="caution">
    <text evidence="1">The sequence shown here is derived from an EMBL/GenBank/DDBJ whole genome shotgun (WGS) entry which is preliminary data.</text>
</comment>
<accession>A0A0F9A5D9</accession>
<evidence type="ECO:0000313" key="1">
    <source>
        <dbReference type="EMBL" id="KKK67366.1"/>
    </source>
</evidence>
<organism evidence="1">
    <name type="scientific">marine sediment metagenome</name>
    <dbReference type="NCBI Taxonomy" id="412755"/>
    <lineage>
        <taxon>unclassified sequences</taxon>
        <taxon>metagenomes</taxon>
        <taxon>ecological metagenomes</taxon>
    </lineage>
</organism>
<name>A0A0F9A5D9_9ZZZZ</name>
<gene>
    <name evidence="1" type="ORF">LCGC14_2954790</name>
</gene>
<protein>
    <submittedName>
        <fullName evidence="1">Uncharacterized protein</fullName>
    </submittedName>
</protein>
<dbReference type="AlphaFoldDB" id="A0A0F9A5D9"/>
<proteinExistence type="predicted"/>
<sequence>MPKRLYFPIRHTQEEFIVAIDNDFPSLRSDNQPLFQVIDKYQPYNDPWLGHFNTLNNDNKHQDLAEQARTESKRVTVSRPGCGSVSWGKGVRFGAGVSVMGVPIDPSTQMPVPNRVTETNVTIWIDFQFRENGLSVLPFLSNSVEKVESIFEDVYNEIRG</sequence>